<evidence type="ECO:0000313" key="4">
    <source>
        <dbReference type="Proteomes" id="UP000020595"/>
    </source>
</evidence>
<dbReference type="AlphaFoldDB" id="A0A009I708"/>
<feature type="binding site" evidence="2">
    <location>
        <position position="273"/>
    </location>
    <ligand>
        <name>substrate</name>
    </ligand>
</feature>
<dbReference type="Gene3D" id="3.40.50.11190">
    <property type="match status" value="1"/>
</dbReference>
<dbReference type="InterPro" id="IPR020023">
    <property type="entry name" value="PseG"/>
</dbReference>
<comment type="caution">
    <text evidence="3">The sequence shown here is derived from an EMBL/GenBank/DDBJ whole genome shotgun (WGS) entry which is preliminary data.</text>
</comment>
<reference evidence="3 4" key="1">
    <citation type="submission" date="2014-02" db="EMBL/GenBank/DDBJ databases">
        <title>Comparative genomics and transcriptomics to identify genetic mechanisms underlying the emergence of carbapenem resistant Acinetobacter baumannii (CRAb).</title>
        <authorList>
            <person name="Harris A.D."/>
            <person name="Johnson K.J."/>
            <person name="George J."/>
            <person name="Shefchek K."/>
            <person name="Daugherty S.C."/>
            <person name="Parankush S."/>
            <person name="Sadzewicz L."/>
            <person name="Tallon L."/>
            <person name="Sengamalay N."/>
            <person name="Hazen T.H."/>
            <person name="Rasko D.A."/>
        </authorList>
    </citation>
    <scope>NUCLEOTIDE SEQUENCE [LARGE SCALE GENOMIC DNA]</scope>
    <source>
        <strain evidence="3 4">1295743</strain>
    </source>
</reference>
<evidence type="ECO:0000256" key="1">
    <source>
        <dbReference type="PIRSR" id="PIRSR620023-1"/>
    </source>
</evidence>
<evidence type="ECO:0000313" key="3">
    <source>
        <dbReference type="EMBL" id="EXB06246.1"/>
    </source>
</evidence>
<evidence type="ECO:0000256" key="2">
    <source>
        <dbReference type="PIRSR" id="PIRSR620023-2"/>
    </source>
</evidence>
<proteinExistence type="predicted"/>
<feature type="active site" description="Proton acceptor" evidence="1">
    <location>
        <position position="19"/>
    </location>
</feature>
<organism evidence="3 4">
    <name type="scientific">Acinetobacter baumannii (strain 1295743)</name>
    <dbReference type="NCBI Taxonomy" id="1310613"/>
    <lineage>
        <taxon>Bacteria</taxon>
        <taxon>Pseudomonadati</taxon>
        <taxon>Pseudomonadota</taxon>
        <taxon>Gammaproteobacteria</taxon>
        <taxon>Moraxellales</taxon>
        <taxon>Moraxellaceae</taxon>
        <taxon>Acinetobacter</taxon>
        <taxon>Acinetobacter calcoaceticus/baumannii complex</taxon>
    </lineage>
</organism>
<dbReference type="Gene3D" id="3.40.50.2000">
    <property type="entry name" value="Glycogen Phosphorylase B"/>
    <property type="match status" value="1"/>
</dbReference>
<sequence>MIMRIGFRVDAAKHIGTGHLQRCLTLANYLKAKGHQCIFYCRDYGQAFYNLVLNAGFQLEIIGQKTIGSLPKSEKDWLGVSIEKDSEDFIEKIKEKTIDICIVDHYALNVNWERIIRKHVSKLIVIDDLAREHECEILLDQNFFPYYKQRYDLTTPLTTIKLLGPEYCLLKKEFSLFRSLRNQEQINSNKILINFGGVGNFTLLQKVISVINRVDKYDYILITGMLEKEQFQYLESLVTDKSNIKIMQSSSNMAELMNSSSFAIGACGSTVWERFCLGLNAALVQVADNQRILLGYLAEEDLIDNLGDCNDLTEDRLFEFLSKLDFTSVSYRQRRIKIMELVDGLGVVRTCEKILELSNV</sequence>
<gene>
    <name evidence="3" type="ORF">J512_1523</name>
</gene>
<dbReference type="NCBIfam" id="TIGR03590">
    <property type="entry name" value="PseG"/>
    <property type="match status" value="1"/>
</dbReference>
<dbReference type="SUPFAM" id="SSF53756">
    <property type="entry name" value="UDP-Glycosyltransferase/glycogen phosphorylase"/>
    <property type="match status" value="1"/>
</dbReference>
<name>A0A009I708_ACIB9</name>
<protein>
    <submittedName>
        <fullName evidence="3">Glycosyl transferase 1 family protein</fullName>
    </submittedName>
</protein>
<accession>A0A009I708</accession>
<keyword evidence="3" id="KW-0808">Transferase</keyword>
<dbReference type="Proteomes" id="UP000020595">
    <property type="component" value="Unassembled WGS sequence"/>
</dbReference>
<dbReference type="GO" id="GO:0016740">
    <property type="term" value="F:transferase activity"/>
    <property type="evidence" value="ECO:0007669"/>
    <property type="project" value="UniProtKB-KW"/>
</dbReference>
<dbReference type="PATRIC" id="fig|1310613.3.peg.1464"/>
<dbReference type="EMBL" id="JEWH01000014">
    <property type="protein sequence ID" value="EXB06246.1"/>
    <property type="molecule type" value="Genomic_DNA"/>
</dbReference>